<organism evidence="2 3">
    <name type="scientific">Pisum sativum</name>
    <name type="common">Garden pea</name>
    <name type="synonym">Lathyrus oleraceus</name>
    <dbReference type="NCBI Taxonomy" id="3888"/>
    <lineage>
        <taxon>Eukaryota</taxon>
        <taxon>Viridiplantae</taxon>
        <taxon>Streptophyta</taxon>
        <taxon>Embryophyta</taxon>
        <taxon>Tracheophyta</taxon>
        <taxon>Spermatophyta</taxon>
        <taxon>Magnoliopsida</taxon>
        <taxon>eudicotyledons</taxon>
        <taxon>Gunneridae</taxon>
        <taxon>Pentapetalae</taxon>
        <taxon>rosids</taxon>
        <taxon>fabids</taxon>
        <taxon>Fabales</taxon>
        <taxon>Fabaceae</taxon>
        <taxon>Papilionoideae</taxon>
        <taxon>50 kb inversion clade</taxon>
        <taxon>NPAAA clade</taxon>
        <taxon>Hologalegina</taxon>
        <taxon>IRL clade</taxon>
        <taxon>Fabeae</taxon>
        <taxon>Lathyrus</taxon>
    </lineage>
</organism>
<accession>A0A9D4WT21</accession>
<evidence type="ECO:0000313" key="3">
    <source>
        <dbReference type="Proteomes" id="UP001058974"/>
    </source>
</evidence>
<evidence type="ECO:0000313" key="2">
    <source>
        <dbReference type="EMBL" id="KAI5407921.1"/>
    </source>
</evidence>
<evidence type="ECO:0000256" key="1">
    <source>
        <dbReference type="SAM" id="MobiDB-lite"/>
    </source>
</evidence>
<feature type="region of interest" description="Disordered" evidence="1">
    <location>
        <begin position="224"/>
        <end position="252"/>
    </location>
</feature>
<sequence>MTLQHHAEATKTQSQWGRPVSHAATAAQVAAPAADQFVGKPYGRPQTCKKHTKPEQIAILSHIEHGGFALLEVIGSKERLKFQQLHNNISTANVPSPMSMLETQGMTESASKNRGCVEIIRNEKEVRADFDTMNTLPVLKTPSPMKRQASELYTRRTFMRFQEDLDRHANIHGIQSQGRIRGSAASRIADMFGNLAASHHMIYTAIIPEANLSEQQRLWQYQQQHMASHNSNGDQNSTNARQQNSVNNASSPYGAISTTATVISSMSAEQNQLFLSKYAPQLSFQGHVC</sequence>
<dbReference type="Proteomes" id="UP001058974">
    <property type="component" value="Chromosome 5"/>
</dbReference>
<gene>
    <name evidence="2" type="ORF">KIW84_053967</name>
</gene>
<comment type="caution">
    <text evidence="2">The sequence shown here is derived from an EMBL/GenBank/DDBJ whole genome shotgun (WGS) entry which is preliminary data.</text>
</comment>
<dbReference type="Gramene" id="Psat05G0396700-T1">
    <property type="protein sequence ID" value="KAI5407921.1"/>
    <property type="gene ID" value="KIW84_053967"/>
</dbReference>
<dbReference type="AlphaFoldDB" id="A0A9D4WT21"/>
<name>A0A9D4WT21_PEA</name>
<reference evidence="2 3" key="1">
    <citation type="journal article" date="2022" name="Nat. Genet.">
        <title>Improved pea reference genome and pan-genome highlight genomic features and evolutionary characteristics.</title>
        <authorList>
            <person name="Yang T."/>
            <person name="Liu R."/>
            <person name="Luo Y."/>
            <person name="Hu S."/>
            <person name="Wang D."/>
            <person name="Wang C."/>
            <person name="Pandey M.K."/>
            <person name="Ge S."/>
            <person name="Xu Q."/>
            <person name="Li N."/>
            <person name="Li G."/>
            <person name="Huang Y."/>
            <person name="Saxena R.K."/>
            <person name="Ji Y."/>
            <person name="Li M."/>
            <person name="Yan X."/>
            <person name="He Y."/>
            <person name="Liu Y."/>
            <person name="Wang X."/>
            <person name="Xiang C."/>
            <person name="Varshney R.K."/>
            <person name="Ding H."/>
            <person name="Gao S."/>
            <person name="Zong X."/>
        </authorList>
    </citation>
    <scope>NUCLEOTIDE SEQUENCE [LARGE SCALE GENOMIC DNA]</scope>
    <source>
        <strain evidence="2 3">cv. Zhongwan 6</strain>
    </source>
</reference>
<keyword evidence="3" id="KW-1185">Reference proteome</keyword>
<proteinExistence type="predicted"/>
<protein>
    <submittedName>
        <fullName evidence="2">Uncharacterized protein</fullName>
    </submittedName>
</protein>
<dbReference type="EMBL" id="JAMSHJ010000005">
    <property type="protein sequence ID" value="KAI5407921.1"/>
    <property type="molecule type" value="Genomic_DNA"/>
</dbReference>
<feature type="region of interest" description="Disordered" evidence="1">
    <location>
        <begin position="1"/>
        <end position="23"/>
    </location>
</feature>